<dbReference type="InterPro" id="IPR036942">
    <property type="entry name" value="Beta-barrel_TonB_sf"/>
</dbReference>
<comment type="caution">
    <text evidence="7">The sequence shown here is derived from an EMBL/GenBank/DDBJ whole genome shotgun (WGS) entry which is preliminary data.</text>
</comment>
<dbReference type="Gene3D" id="2.60.40.1120">
    <property type="entry name" value="Carboxypeptidase-like, regulatory domain"/>
    <property type="match status" value="1"/>
</dbReference>
<reference evidence="7" key="1">
    <citation type="submission" date="2019-03" db="EMBL/GenBank/DDBJ databases">
        <title>Single cell metagenomics reveals metabolic interactions within the superorganism composed of flagellate Streblomastix strix and complex community of Bacteroidetes bacteria on its surface.</title>
        <authorList>
            <person name="Treitli S.C."/>
            <person name="Kolisko M."/>
            <person name="Husnik F."/>
            <person name="Keeling P."/>
            <person name="Hampl V."/>
        </authorList>
    </citation>
    <scope>NUCLEOTIDE SEQUENCE</scope>
    <source>
        <strain evidence="7">STM</strain>
    </source>
</reference>
<dbReference type="InterPro" id="IPR008969">
    <property type="entry name" value="CarboxyPept-like_regulatory"/>
</dbReference>
<dbReference type="Gene3D" id="2.40.170.20">
    <property type="entry name" value="TonB-dependent receptor, beta-barrel domain"/>
    <property type="match status" value="1"/>
</dbReference>
<dbReference type="NCBIfam" id="TIGR04057">
    <property type="entry name" value="SusC_RagA_signa"/>
    <property type="match status" value="1"/>
</dbReference>
<dbReference type="PROSITE" id="PS52016">
    <property type="entry name" value="TONB_DEPENDENT_REC_3"/>
    <property type="match status" value="1"/>
</dbReference>
<feature type="domain" description="TonB-dependent receptor plug" evidence="6">
    <location>
        <begin position="117"/>
        <end position="241"/>
    </location>
</feature>
<dbReference type="InterPro" id="IPR023996">
    <property type="entry name" value="TonB-dep_OMP_SusC/RagA"/>
</dbReference>
<evidence type="ECO:0000256" key="1">
    <source>
        <dbReference type="ARBA" id="ARBA00004571"/>
    </source>
</evidence>
<organism evidence="7">
    <name type="scientific">termite gut metagenome</name>
    <dbReference type="NCBI Taxonomy" id="433724"/>
    <lineage>
        <taxon>unclassified sequences</taxon>
        <taxon>metagenomes</taxon>
        <taxon>organismal metagenomes</taxon>
    </lineage>
</organism>
<dbReference type="Pfam" id="PF07715">
    <property type="entry name" value="Plug"/>
    <property type="match status" value="1"/>
</dbReference>
<dbReference type="AlphaFoldDB" id="A0A5J4SMP6"/>
<dbReference type="Pfam" id="PF13715">
    <property type="entry name" value="CarbopepD_reg_2"/>
    <property type="match status" value="1"/>
</dbReference>
<proteinExistence type="predicted"/>
<gene>
    <name evidence="7" type="ORF">EZS27_005878</name>
</gene>
<dbReference type="NCBIfam" id="TIGR04056">
    <property type="entry name" value="OMP_RagA_SusC"/>
    <property type="match status" value="1"/>
</dbReference>
<dbReference type="GO" id="GO:0009279">
    <property type="term" value="C:cell outer membrane"/>
    <property type="evidence" value="ECO:0007669"/>
    <property type="project" value="UniProtKB-SubCell"/>
</dbReference>
<comment type="subcellular location">
    <subcellularLocation>
        <location evidence="1">Cell outer membrane</location>
        <topology evidence="1">Multi-pass membrane protein</topology>
    </subcellularLocation>
</comment>
<dbReference type="EMBL" id="SNRY01000124">
    <property type="protein sequence ID" value="KAA6346633.1"/>
    <property type="molecule type" value="Genomic_DNA"/>
</dbReference>
<evidence type="ECO:0000256" key="2">
    <source>
        <dbReference type="ARBA" id="ARBA00022448"/>
    </source>
</evidence>
<keyword evidence="2" id="KW-0813">Transport</keyword>
<evidence type="ECO:0000256" key="3">
    <source>
        <dbReference type="ARBA" id="ARBA00022692"/>
    </source>
</evidence>
<keyword evidence="7" id="KW-0675">Receptor</keyword>
<accession>A0A5J4SMP6</accession>
<protein>
    <submittedName>
        <fullName evidence="7">TonB-dependent receptor SusC</fullName>
    </submittedName>
</protein>
<sequence length="1106" mass="124320">MRRRFLLLACFVISMTFVTAQIRKVTGIVISEEDGEPLIGATIRINGTSIGVVTDIEGRFTLSDVPSPAKTLQISFVGMVTQEVPIGATIKVILKSDARTLEDIVVTGMTRMDKRLFTGATDRLDASNVKMDGLPEISRALEGRSAGVSVQNVSGSFGTAPKIRVRGATSIYGNSKPLWIVDGIIIEDVTEVSADDLSSGDAVTLISSAIAGLNADDIESFQILKDGSATSIYGARAMAGVIVITTKKGVAGTNRISYTGEYTMRLKPRYSEFNIMNSQEQMEVYKELQEKGWLNYSDTYRASQSGVYGKMYQLMNTYNPVTGAFVLLNTPEARDQYLQQAEMRNTDWFDKLFRNSVMQNHSLSISSGTEKSSFYISLSALTDPGWTKQSAVNRYTANLNTTYSIWKTLSINLISNASYRTQKAPGTLSQSVDPVYGEVKRDFDINPYSYALNTSRALDANEFYTRNYSPFNIFHELDNNYMDLNVTDLKFQGELKWKPITSVEISALGAIKYQTTSQEHYVKDDSNQAEAYRAMGDATIRDNNPFLYIDPDEPYAWPISILPQGGVYQQTNYKMKGYDFRGTFLWNRVYNDTHITNLFGGMEVNSIDRSRTWFNGWGLQYNMGEIPFYMYQFFKKSVEQGSSYYSMYNTHLRSAAFFGNGTYSYKGRYTINGTIRYEGTNKLGKSKTARWLPTWNTAGAWNMHEETFFEELKPTLSHFTVKVSYSLTADRGPQNATNSLIVLNSYKPYRPFAGVQESGIQIVELENSELTYEKKHELNAGVDMGFLTNRINVSVDWYKRNNFDLIGLVTTQGVGGQVEKPANVASMESSGLEVTLSTQNVRTKSFSWNTDFIFSKTKNTVTDLDAKPRVVDLITGTGFTREGYPVRGLFSIPFMGLNEDGLPTFMNQDGEITVTGINFQEREAVDFLKYEGPTDPTITGSLGNVFRYKNWKLNAFVTYSFGNKIRLDPVFSNTYSDLSSTPKEFKNRWTIPGDEKVTNTPVILSKRQNSLDVYYKTTYNAYNYSDVRIADGGFVRMKEISLSYDFPSVWITTWKLNALSVKLQATNLFLIYADSKLNGQDPEFFRSGGVAVPLPKQFTLTVRLSL</sequence>
<dbReference type="InterPro" id="IPR037066">
    <property type="entry name" value="Plug_dom_sf"/>
</dbReference>
<evidence type="ECO:0000313" key="7">
    <source>
        <dbReference type="EMBL" id="KAA6346633.1"/>
    </source>
</evidence>
<keyword evidence="3" id="KW-0812">Transmembrane</keyword>
<dbReference type="SUPFAM" id="SSF56935">
    <property type="entry name" value="Porins"/>
    <property type="match status" value="1"/>
</dbReference>
<name>A0A5J4SMP6_9ZZZZ</name>
<evidence type="ECO:0000256" key="4">
    <source>
        <dbReference type="ARBA" id="ARBA00023136"/>
    </source>
</evidence>
<keyword evidence="4" id="KW-0472">Membrane</keyword>
<evidence type="ECO:0000259" key="6">
    <source>
        <dbReference type="Pfam" id="PF07715"/>
    </source>
</evidence>
<dbReference type="InterPro" id="IPR023997">
    <property type="entry name" value="TonB-dep_OMP_SusC/RagA_CS"/>
</dbReference>
<keyword evidence="5" id="KW-0998">Cell outer membrane</keyword>
<dbReference type="SUPFAM" id="SSF49464">
    <property type="entry name" value="Carboxypeptidase regulatory domain-like"/>
    <property type="match status" value="1"/>
</dbReference>
<dbReference type="InterPro" id="IPR012910">
    <property type="entry name" value="Plug_dom"/>
</dbReference>
<dbReference type="InterPro" id="IPR039426">
    <property type="entry name" value="TonB-dep_rcpt-like"/>
</dbReference>
<dbReference type="Gene3D" id="2.170.130.10">
    <property type="entry name" value="TonB-dependent receptor, plug domain"/>
    <property type="match status" value="1"/>
</dbReference>
<evidence type="ECO:0000256" key="5">
    <source>
        <dbReference type="ARBA" id="ARBA00023237"/>
    </source>
</evidence>